<feature type="region of interest" description="Disordered" evidence="1">
    <location>
        <begin position="352"/>
        <end position="432"/>
    </location>
</feature>
<protein>
    <submittedName>
        <fullName evidence="2">Uncharacterized protein</fullName>
    </submittedName>
</protein>
<keyword evidence="3" id="KW-1185">Reference proteome</keyword>
<dbReference type="RefSeq" id="XP_029225068.1">
    <property type="nucleotide sequence ID" value="XM_029374800.1"/>
</dbReference>
<dbReference type="EMBL" id="MKKU01000674">
    <property type="protein sequence ID" value="RNF04530.1"/>
    <property type="molecule type" value="Genomic_DNA"/>
</dbReference>
<evidence type="ECO:0000256" key="1">
    <source>
        <dbReference type="SAM" id="MobiDB-lite"/>
    </source>
</evidence>
<sequence length="860" mass="93786">MLRRAGAPFGGRVPKRKTPNRIFSAGRRGAASPPSVRLLGRAGAALSSLACALFSRRVHTGVGPAEAPDTADEDEVTLQDYEELLLHSAASETPESGGRGDAAQEAAVPRHPNQPPVSATMRLVGDILELLPADGAGIRLTTITPLLDVEAISELFGSVLAFVQLFPHRFHAYQGEEADGVRRWFVSRAQSTGISPPSMAADGVTPAGEGGGGGASNVAQTQLRVRLHGVDAKVDDTKLNLVLQRLKDVLPRNRPTPTNGLLQTLPMELQDSIRDVGGGLLRLLKNAVAEAYVDLSEDTSFVSVKGVLSSQGIPTFHGLSKRAAPLRNAAPVMPLEDYADDAWDVELDLDEDDAVTPGDDRVDDAEPDDEFLRGGGSATAVVPSAAQKQQQRNLSIPPAPPKPPVRLEKPRTPPPLPSRRKEATSSRGRMSPEELLTAHTTMAVLRGRRSPSEMLDLFVECVPTIYVPVHQIKVTDALARVLGPRNTIHKVIKIYSYYFDRNKESDTVRLKSTLQHARLGAANALYEAGSSGASSSTSLPQRKLQETSVTHAFPILNTPIRTKAVSSTIQRKGGPFVNSASDTVAPVDCPMSEWCALLEALPYERYIGVTEWARLAGVAESTVKLFTEKKNNEHYFLTCNTPEKGDETLLWRLRPYWLAPGCTGELGSEDAFEAVAIEKHLKPIWISVDRLLQKLSAPEKDNVLAVSHGSGGVGPWLRKFGRMCWVDKEGTKMRKYCATADLDDILHVVVQYLQGTLPTTFVNLEEKILHDTVSSAQTGSGRIMHRKEGIRCLIDHGLKIARQQALSSQPYAGQCSHEKRAKQENLYLLLKRHPQQVNAKYEEGILWAAKHSFFGRHAEK</sequence>
<dbReference type="OrthoDB" id="246454at2759"/>
<dbReference type="AlphaFoldDB" id="A0A422NGE1"/>
<dbReference type="GeneID" id="40321553"/>
<accession>A0A422NGE1</accession>
<organism evidence="2 3">
    <name type="scientific">Trypanosoma conorhini</name>
    <dbReference type="NCBI Taxonomy" id="83891"/>
    <lineage>
        <taxon>Eukaryota</taxon>
        <taxon>Discoba</taxon>
        <taxon>Euglenozoa</taxon>
        <taxon>Kinetoplastea</taxon>
        <taxon>Metakinetoplastina</taxon>
        <taxon>Trypanosomatida</taxon>
        <taxon>Trypanosomatidae</taxon>
        <taxon>Trypanosoma</taxon>
    </lineage>
</organism>
<evidence type="ECO:0000313" key="3">
    <source>
        <dbReference type="Proteomes" id="UP000284403"/>
    </source>
</evidence>
<comment type="caution">
    <text evidence="2">The sequence shown here is derived from an EMBL/GenBank/DDBJ whole genome shotgun (WGS) entry which is preliminary data.</text>
</comment>
<name>A0A422NGE1_9TRYP</name>
<gene>
    <name evidence="2" type="ORF">Tco025E_07942</name>
</gene>
<feature type="region of interest" description="Disordered" evidence="1">
    <location>
        <begin position="91"/>
        <end position="116"/>
    </location>
</feature>
<evidence type="ECO:0000313" key="2">
    <source>
        <dbReference type="EMBL" id="RNF04530.1"/>
    </source>
</evidence>
<feature type="region of interest" description="Disordered" evidence="1">
    <location>
        <begin position="1"/>
        <end position="35"/>
    </location>
</feature>
<dbReference type="Proteomes" id="UP000284403">
    <property type="component" value="Unassembled WGS sequence"/>
</dbReference>
<proteinExistence type="predicted"/>
<reference evidence="2 3" key="1">
    <citation type="journal article" date="2018" name="BMC Genomics">
        <title>Genomic comparison of Trypanosoma conorhini and Trypanosoma rangeli to Trypanosoma cruzi strains of high and low virulence.</title>
        <authorList>
            <person name="Bradwell K.R."/>
            <person name="Koparde V.N."/>
            <person name="Matveyev A.V."/>
            <person name="Serrano M.G."/>
            <person name="Alves J.M."/>
            <person name="Parikh H."/>
            <person name="Huang B."/>
            <person name="Lee V."/>
            <person name="Espinosa-Alvarez O."/>
            <person name="Ortiz P.A."/>
            <person name="Costa-Martins A.G."/>
            <person name="Teixeira M.M."/>
            <person name="Buck G.A."/>
        </authorList>
    </citation>
    <scope>NUCLEOTIDE SEQUENCE [LARGE SCALE GENOMIC DNA]</scope>
    <source>
        <strain evidence="2 3">025E</strain>
    </source>
</reference>